<organism evidence="1 2">
    <name type="scientific">Trichomalopsis sarcophagae</name>
    <dbReference type="NCBI Taxonomy" id="543379"/>
    <lineage>
        <taxon>Eukaryota</taxon>
        <taxon>Metazoa</taxon>
        <taxon>Ecdysozoa</taxon>
        <taxon>Arthropoda</taxon>
        <taxon>Hexapoda</taxon>
        <taxon>Insecta</taxon>
        <taxon>Pterygota</taxon>
        <taxon>Neoptera</taxon>
        <taxon>Endopterygota</taxon>
        <taxon>Hymenoptera</taxon>
        <taxon>Apocrita</taxon>
        <taxon>Proctotrupomorpha</taxon>
        <taxon>Chalcidoidea</taxon>
        <taxon>Pteromalidae</taxon>
        <taxon>Pteromalinae</taxon>
        <taxon>Trichomalopsis</taxon>
    </lineage>
</organism>
<evidence type="ECO:0000313" key="2">
    <source>
        <dbReference type="Proteomes" id="UP000215335"/>
    </source>
</evidence>
<sequence length="72" mass="8613">MEYVASTDILFVRCVKFKEEMHTVYCSSRCEHAKRDALEKINSVMRLHIRNAITEFNCSQMRPKKHERHESL</sequence>
<name>A0A232FJN9_9HYME</name>
<dbReference type="AlphaFoldDB" id="A0A232FJN9"/>
<reference evidence="1 2" key="1">
    <citation type="journal article" date="2017" name="Curr. Biol.">
        <title>The Evolution of Venom by Co-option of Single-Copy Genes.</title>
        <authorList>
            <person name="Martinson E.O."/>
            <person name="Mrinalini"/>
            <person name="Kelkar Y.D."/>
            <person name="Chang C.H."/>
            <person name="Werren J.H."/>
        </authorList>
    </citation>
    <scope>NUCLEOTIDE SEQUENCE [LARGE SCALE GENOMIC DNA]</scope>
    <source>
        <strain evidence="1 2">Alberta</strain>
        <tissue evidence="1">Whole body</tissue>
    </source>
</reference>
<comment type="caution">
    <text evidence="1">The sequence shown here is derived from an EMBL/GenBank/DDBJ whole genome shotgun (WGS) entry which is preliminary data.</text>
</comment>
<dbReference type="Proteomes" id="UP000215335">
    <property type="component" value="Unassembled WGS sequence"/>
</dbReference>
<dbReference type="EMBL" id="NNAY01000109">
    <property type="protein sequence ID" value="OXU30892.1"/>
    <property type="molecule type" value="Genomic_DNA"/>
</dbReference>
<evidence type="ECO:0000313" key="1">
    <source>
        <dbReference type="EMBL" id="OXU30892.1"/>
    </source>
</evidence>
<accession>A0A232FJN9</accession>
<protein>
    <submittedName>
        <fullName evidence="1">Uncharacterized protein</fullName>
    </submittedName>
</protein>
<keyword evidence="2" id="KW-1185">Reference proteome</keyword>
<gene>
    <name evidence="1" type="ORF">TSAR_011496</name>
</gene>
<proteinExistence type="predicted"/>